<dbReference type="Gene3D" id="1.10.600.10">
    <property type="entry name" value="Farnesyl Diphosphate Synthase"/>
    <property type="match status" value="1"/>
</dbReference>
<proteinExistence type="predicted"/>
<reference evidence="2 3" key="1">
    <citation type="submission" date="2020-05" db="EMBL/GenBank/DDBJ databases">
        <title>Vigna angularis (adzuki bean) Var. LongXiaoDou No. 4 denovo assembly.</title>
        <authorList>
            <person name="Xiang H."/>
        </authorList>
    </citation>
    <scope>NUCLEOTIDE SEQUENCE [LARGE SCALE GENOMIC DNA]</scope>
    <source>
        <tissue evidence="2">Leaf</tissue>
    </source>
</reference>
<feature type="region of interest" description="Disordered" evidence="1">
    <location>
        <begin position="1"/>
        <end position="31"/>
    </location>
</feature>
<comment type="caution">
    <text evidence="2">The sequence shown here is derived from an EMBL/GenBank/DDBJ whole genome shotgun (WGS) entry which is preliminary data.</text>
</comment>
<dbReference type="Proteomes" id="UP000743370">
    <property type="component" value="Unassembled WGS sequence"/>
</dbReference>
<name>A0A8T0JY32_PHAAN</name>
<protein>
    <submittedName>
        <fullName evidence="2">Uncharacterized protein</fullName>
    </submittedName>
</protein>
<dbReference type="InterPro" id="IPR008949">
    <property type="entry name" value="Isoprenoid_synthase_dom_sf"/>
</dbReference>
<evidence type="ECO:0000313" key="2">
    <source>
        <dbReference type="EMBL" id="KAG2389791.1"/>
    </source>
</evidence>
<feature type="compositionally biased region" description="Polar residues" evidence="1">
    <location>
        <begin position="1"/>
        <end position="14"/>
    </location>
</feature>
<organism evidence="2 3">
    <name type="scientific">Phaseolus angularis</name>
    <name type="common">Azuki bean</name>
    <name type="synonym">Vigna angularis</name>
    <dbReference type="NCBI Taxonomy" id="3914"/>
    <lineage>
        <taxon>Eukaryota</taxon>
        <taxon>Viridiplantae</taxon>
        <taxon>Streptophyta</taxon>
        <taxon>Embryophyta</taxon>
        <taxon>Tracheophyta</taxon>
        <taxon>Spermatophyta</taxon>
        <taxon>Magnoliopsida</taxon>
        <taxon>eudicotyledons</taxon>
        <taxon>Gunneridae</taxon>
        <taxon>Pentapetalae</taxon>
        <taxon>rosids</taxon>
        <taxon>fabids</taxon>
        <taxon>Fabales</taxon>
        <taxon>Fabaceae</taxon>
        <taxon>Papilionoideae</taxon>
        <taxon>50 kb inversion clade</taxon>
        <taxon>NPAAA clade</taxon>
        <taxon>indigoferoid/millettioid clade</taxon>
        <taxon>Phaseoleae</taxon>
        <taxon>Vigna</taxon>
    </lineage>
</organism>
<dbReference type="EMBL" id="JABFOF010000007">
    <property type="protein sequence ID" value="KAG2389791.1"/>
    <property type="molecule type" value="Genomic_DNA"/>
</dbReference>
<evidence type="ECO:0000313" key="3">
    <source>
        <dbReference type="Proteomes" id="UP000743370"/>
    </source>
</evidence>
<gene>
    <name evidence="2" type="ORF">HKW66_Vig0178640</name>
</gene>
<feature type="compositionally biased region" description="Basic and acidic residues" evidence="1">
    <location>
        <begin position="21"/>
        <end position="31"/>
    </location>
</feature>
<evidence type="ECO:0000256" key="1">
    <source>
        <dbReference type="SAM" id="MobiDB-lite"/>
    </source>
</evidence>
<dbReference type="AlphaFoldDB" id="A0A8T0JY32"/>
<accession>A0A8T0JY32</accession>
<sequence>MTKPSTGAVSSDDGSSMVGEQQRRREGLGSKEYYIEGLKKKEDDAKSTAQMQRSLFAASRRLSGGGDESTTKGFEFREFLFEDPFALFWSVRVVDGCASRVAMGVSVASIGVLRRLRGMDWQRREEFGPVGHTPLIGGEVPLYGGGISVGDGGMVELSRVAGNGYGEISVEPRDQWQGWLSSWQNEGNRLEREAELIVQIINVMVGYWSEELRLNPQYQRLLQTTNRVCHGLRNYQISKHLLSQQMRLKKLKSFEVLSMTKLQFRSALKCD</sequence>